<dbReference type="InterPro" id="IPR058548">
    <property type="entry name" value="MlaB-like_STAS"/>
</dbReference>
<dbReference type="PANTHER" id="PTHR33495:SF2">
    <property type="entry name" value="ANTI-SIGMA FACTOR ANTAGONIST TM_1081-RELATED"/>
    <property type="match status" value="1"/>
</dbReference>
<organism evidence="4 5">
    <name type="scientific">Winogradskya consettensis</name>
    <dbReference type="NCBI Taxonomy" id="113560"/>
    <lineage>
        <taxon>Bacteria</taxon>
        <taxon>Bacillati</taxon>
        <taxon>Actinomycetota</taxon>
        <taxon>Actinomycetes</taxon>
        <taxon>Micromonosporales</taxon>
        <taxon>Micromonosporaceae</taxon>
        <taxon>Winogradskya</taxon>
    </lineage>
</organism>
<dbReference type="GO" id="GO:0043856">
    <property type="term" value="F:anti-sigma factor antagonist activity"/>
    <property type="evidence" value="ECO:0007669"/>
    <property type="project" value="InterPro"/>
</dbReference>
<evidence type="ECO:0000256" key="1">
    <source>
        <dbReference type="ARBA" id="ARBA00009013"/>
    </source>
</evidence>
<accession>A0A919W1W0</accession>
<dbReference type="Pfam" id="PF13466">
    <property type="entry name" value="STAS_2"/>
    <property type="match status" value="1"/>
</dbReference>
<dbReference type="SUPFAM" id="SSF52091">
    <property type="entry name" value="SpoIIaa-like"/>
    <property type="match status" value="1"/>
</dbReference>
<gene>
    <name evidence="4" type="ORF">Aco04nite_90810</name>
</gene>
<dbReference type="AlphaFoldDB" id="A0A919W1W0"/>
<evidence type="ECO:0000259" key="3">
    <source>
        <dbReference type="PROSITE" id="PS50801"/>
    </source>
</evidence>
<dbReference type="InterPro" id="IPR003658">
    <property type="entry name" value="Anti-sigma_ant"/>
</dbReference>
<dbReference type="Gene3D" id="3.30.750.24">
    <property type="entry name" value="STAS domain"/>
    <property type="match status" value="1"/>
</dbReference>
<dbReference type="NCBIfam" id="TIGR00377">
    <property type="entry name" value="ant_ant_sig"/>
    <property type="match status" value="1"/>
</dbReference>
<dbReference type="PROSITE" id="PS50801">
    <property type="entry name" value="STAS"/>
    <property type="match status" value="1"/>
</dbReference>
<proteinExistence type="inferred from homology"/>
<dbReference type="EMBL" id="BOQP01000063">
    <property type="protein sequence ID" value="GIM84306.1"/>
    <property type="molecule type" value="Genomic_DNA"/>
</dbReference>
<comment type="caution">
    <text evidence="4">The sequence shown here is derived from an EMBL/GenBank/DDBJ whole genome shotgun (WGS) entry which is preliminary data.</text>
</comment>
<dbReference type="PANTHER" id="PTHR33495">
    <property type="entry name" value="ANTI-SIGMA FACTOR ANTAGONIST TM_1081-RELATED-RELATED"/>
    <property type="match status" value="1"/>
</dbReference>
<evidence type="ECO:0000256" key="2">
    <source>
        <dbReference type="RuleBase" id="RU003749"/>
    </source>
</evidence>
<protein>
    <recommendedName>
        <fullName evidence="2">Anti-sigma factor antagonist</fullName>
    </recommendedName>
</protein>
<comment type="similarity">
    <text evidence="1 2">Belongs to the anti-sigma-factor antagonist family.</text>
</comment>
<keyword evidence="5" id="KW-1185">Reference proteome</keyword>
<dbReference type="CDD" id="cd07043">
    <property type="entry name" value="STAS_anti-anti-sigma_factors"/>
    <property type="match status" value="1"/>
</dbReference>
<name>A0A919W1W0_9ACTN</name>
<evidence type="ECO:0000313" key="4">
    <source>
        <dbReference type="EMBL" id="GIM84306.1"/>
    </source>
</evidence>
<dbReference type="InterPro" id="IPR036513">
    <property type="entry name" value="STAS_dom_sf"/>
</dbReference>
<evidence type="ECO:0000313" key="5">
    <source>
        <dbReference type="Proteomes" id="UP000680865"/>
    </source>
</evidence>
<dbReference type="InterPro" id="IPR002645">
    <property type="entry name" value="STAS_dom"/>
</dbReference>
<dbReference type="Proteomes" id="UP000680865">
    <property type="component" value="Unassembled WGS sequence"/>
</dbReference>
<feature type="domain" description="STAS" evidence="3">
    <location>
        <begin position="26"/>
        <end position="139"/>
    </location>
</feature>
<reference evidence="4" key="1">
    <citation type="submission" date="2021-03" db="EMBL/GenBank/DDBJ databases">
        <title>Whole genome shotgun sequence of Actinoplanes consettensis NBRC 14913.</title>
        <authorList>
            <person name="Komaki H."/>
            <person name="Tamura T."/>
        </authorList>
    </citation>
    <scope>NUCLEOTIDE SEQUENCE</scope>
    <source>
        <strain evidence="4">NBRC 14913</strain>
    </source>
</reference>
<sequence>MYGTPRAEQTIKIAAILGQMSSNTIVAYEDVTTDGLLTAVLEGDLDLDTADEVRDSLAAAATGTGCRYLHVDVGRLGFIDSYALGALVSARNSAAAAGVTLTLTNASSPVRKAVQVTGLAHVFGMPAETEPAEKAGRSAE</sequence>